<feature type="region of interest" description="Disordered" evidence="1">
    <location>
        <begin position="201"/>
        <end position="343"/>
    </location>
</feature>
<feature type="compositionally biased region" description="Pro residues" evidence="1">
    <location>
        <begin position="10"/>
        <end position="22"/>
    </location>
</feature>
<dbReference type="EMBL" id="AGNL01017212">
    <property type="protein sequence ID" value="EJK64483.1"/>
    <property type="molecule type" value="Genomic_DNA"/>
</dbReference>
<dbReference type="Proteomes" id="UP000266841">
    <property type="component" value="Unassembled WGS sequence"/>
</dbReference>
<keyword evidence="3" id="KW-1185">Reference proteome</keyword>
<gene>
    <name evidence="2" type="ORF">THAOC_14777</name>
</gene>
<protein>
    <submittedName>
        <fullName evidence="2">Uncharacterized protein</fullName>
    </submittedName>
</protein>
<organism evidence="2 3">
    <name type="scientific">Thalassiosira oceanica</name>
    <name type="common">Marine diatom</name>
    <dbReference type="NCBI Taxonomy" id="159749"/>
    <lineage>
        <taxon>Eukaryota</taxon>
        <taxon>Sar</taxon>
        <taxon>Stramenopiles</taxon>
        <taxon>Ochrophyta</taxon>
        <taxon>Bacillariophyta</taxon>
        <taxon>Coscinodiscophyceae</taxon>
        <taxon>Thalassiosirophycidae</taxon>
        <taxon>Thalassiosirales</taxon>
        <taxon>Thalassiosiraceae</taxon>
        <taxon>Thalassiosira</taxon>
    </lineage>
</organism>
<comment type="caution">
    <text evidence="2">The sequence shown here is derived from an EMBL/GenBank/DDBJ whole genome shotgun (WGS) entry which is preliminary data.</text>
</comment>
<feature type="region of interest" description="Disordered" evidence="1">
    <location>
        <begin position="1"/>
        <end position="84"/>
    </location>
</feature>
<dbReference type="AlphaFoldDB" id="K0SEB9"/>
<evidence type="ECO:0000256" key="1">
    <source>
        <dbReference type="SAM" id="MobiDB-lite"/>
    </source>
</evidence>
<proteinExistence type="predicted"/>
<accession>K0SEB9</accession>
<evidence type="ECO:0000313" key="2">
    <source>
        <dbReference type="EMBL" id="EJK64483.1"/>
    </source>
</evidence>
<name>K0SEB9_THAOC</name>
<feature type="non-terminal residue" evidence="2">
    <location>
        <position position="1"/>
    </location>
</feature>
<evidence type="ECO:0000313" key="3">
    <source>
        <dbReference type="Proteomes" id="UP000266841"/>
    </source>
</evidence>
<sequence length="343" mass="35519">AVEPLDRPGLVPPPPPRPPLPAPRVRRPELAVVRRRRGADLRDRAREGRGGGYGADGAGRSQRAAADLEPVRTPVDHGVERPGPPPEAREALLGTAALPADGQVAHRGTHRPPRRAWGHGDDVLDLGGNAGAVRPPQEVAQDLPPPDVAEVSRAAAGIAEAVVEWVVVKEAVVGLVVVEGSVVSMGASVFLALLLRASGLGPRSADPSSPRGEAAGEGGTSPAPGRAQHVQAVSPWPEHVLGRTPPRGRRDSMILTGVPQSPSDPLRGNSDSSAHAAQCSPFAGTMSPPPSLTPSSRTSGRAGLEVMQVEADLDANSSDAWQPARQVNLEKDTSPADSFPAKI</sequence>
<reference evidence="2 3" key="1">
    <citation type="journal article" date="2012" name="Genome Biol.">
        <title>Genome and low-iron response of an oceanic diatom adapted to chronic iron limitation.</title>
        <authorList>
            <person name="Lommer M."/>
            <person name="Specht M."/>
            <person name="Roy A.S."/>
            <person name="Kraemer L."/>
            <person name="Andreson R."/>
            <person name="Gutowska M.A."/>
            <person name="Wolf J."/>
            <person name="Bergner S.V."/>
            <person name="Schilhabel M.B."/>
            <person name="Klostermeier U.C."/>
            <person name="Beiko R.G."/>
            <person name="Rosenstiel P."/>
            <person name="Hippler M."/>
            <person name="Laroche J."/>
        </authorList>
    </citation>
    <scope>NUCLEOTIDE SEQUENCE [LARGE SCALE GENOMIC DNA]</scope>
    <source>
        <strain evidence="2 3">CCMP1005</strain>
    </source>
</reference>
<feature type="compositionally biased region" description="Basic and acidic residues" evidence="1">
    <location>
        <begin position="38"/>
        <end position="49"/>
    </location>
</feature>
<feature type="compositionally biased region" description="Polar residues" evidence="1">
    <location>
        <begin position="258"/>
        <end position="275"/>
    </location>
</feature>